<organism evidence="3 4">
    <name type="scientific">Candidatus Symbiobacter mobilis CR</name>
    <dbReference type="NCBI Taxonomy" id="946483"/>
    <lineage>
        <taxon>Bacteria</taxon>
        <taxon>Pseudomonadati</taxon>
        <taxon>Pseudomonadota</taxon>
        <taxon>Betaproteobacteria</taxon>
        <taxon>Burkholderiales</taxon>
        <taxon>Comamonadaceae</taxon>
    </lineage>
</organism>
<dbReference type="eggNOG" id="ENOG502ZU3D">
    <property type="taxonomic scope" value="Bacteria"/>
</dbReference>
<evidence type="ECO:0000313" key="3">
    <source>
        <dbReference type="EMBL" id="AGX87072.1"/>
    </source>
</evidence>
<feature type="region of interest" description="Disordered" evidence="1">
    <location>
        <begin position="177"/>
        <end position="199"/>
    </location>
</feature>
<dbReference type="KEGG" id="cbx:Cenrod_0971"/>
<reference evidence="3 4" key="1">
    <citation type="journal article" date="2013" name="Genome Biol.">
        <title>Genomic analysis reveals key aspects of prokaryotic symbiosis in the phototrophic consortium "Chlorochromatium aggregatum".</title>
        <authorList>
            <person name="Liu Z."/>
            <person name="Muller J."/>
            <person name="Li T."/>
            <person name="Alvey R.M."/>
            <person name="Vogl K."/>
            <person name="Frigaard N.U."/>
            <person name="Rockwell N.C."/>
            <person name="Boyd E.S."/>
            <person name="Tomsho L.P."/>
            <person name="Schuster S.C."/>
            <person name="Henke P."/>
            <person name="Rohde M."/>
            <person name="Overmann J."/>
            <person name="Bryant D.A."/>
        </authorList>
    </citation>
    <scope>NUCLEOTIDE SEQUENCE [LARGE SCALE GENOMIC DNA]</scope>
    <source>
        <strain evidence="3">CR</strain>
    </source>
</reference>
<dbReference type="RefSeq" id="WP_022771891.1">
    <property type="nucleotide sequence ID" value="NC_022576.1"/>
</dbReference>
<dbReference type="HOGENOM" id="CLU_1174324_0_0_4"/>
<dbReference type="STRING" id="946483.Cenrod_0971"/>
<dbReference type="EMBL" id="CP004885">
    <property type="protein sequence ID" value="AGX87072.1"/>
    <property type="molecule type" value="Genomic_DNA"/>
</dbReference>
<accession>U5N6R3</accession>
<keyword evidence="4" id="KW-1185">Reference proteome</keyword>
<evidence type="ECO:0000256" key="2">
    <source>
        <dbReference type="SAM" id="SignalP"/>
    </source>
</evidence>
<name>U5N6R3_9BURK</name>
<keyword evidence="2" id="KW-0732">Signal</keyword>
<evidence type="ECO:0000256" key="1">
    <source>
        <dbReference type="SAM" id="MobiDB-lite"/>
    </source>
</evidence>
<feature type="chain" id="PRO_5004662845" evidence="2">
    <location>
        <begin position="30"/>
        <end position="199"/>
    </location>
</feature>
<protein>
    <submittedName>
        <fullName evidence="3">Uncharacterized protein</fullName>
    </submittedName>
</protein>
<feature type="signal peptide" evidence="2">
    <location>
        <begin position="1"/>
        <end position="29"/>
    </location>
</feature>
<sequence length="199" mass="21179">MRFLSPTLLCTFHQTLRIAACMVAWHVHAAPTSPLAPGDLLVELRPHAMAAGYVVSTESAGTLMEDGAVALRVRNGETATFERRTLHPASRVDAVQGGDRAPGVRSTLHWLPAGQKIVVQPRWPGGAQPATVEVEVRSDTLAAGTGVLPEPTQHSVQTTVTVPLHKWVAIALPQRSPAGSYSSEEAAQPIGLQLRVSQP</sequence>
<evidence type="ECO:0000313" key="4">
    <source>
        <dbReference type="Proteomes" id="UP000017184"/>
    </source>
</evidence>
<dbReference type="AlphaFoldDB" id="U5N6R3"/>
<dbReference type="OrthoDB" id="9153297at2"/>
<gene>
    <name evidence="3" type="ORF">Cenrod_0971</name>
</gene>
<proteinExistence type="predicted"/>
<dbReference type="Proteomes" id="UP000017184">
    <property type="component" value="Chromosome"/>
</dbReference>